<sequence length="83" mass="9488">MARNPPSTPKSPTSAGFNTYQLRYDNRTSENYSNYDDDEAAVDPNIIKDKLEEGDEDEAEGEDFFNDNHIKDYSRMDDVTPGF</sequence>
<evidence type="ECO:0000313" key="1">
    <source>
        <dbReference type="EMBL" id="KAI3764370.1"/>
    </source>
</evidence>
<organism evidence="1 2">
    <name type="scientific">Cichorium intybus</name>
    <name type="common">Chicory</name>
    <dbReference type="NCBI Taxonomy" id="13427"/>
    <lineage>
        <taxon>Eukaryota</taxon>
        <taxon>Viridiplantae</taxon>
        <taxon>Streptophyta</taxon>
        <taxon>Embryophyta</taxon>
        <taxon>Tracheophyta</taxon>
        <taxon>Spermatophyta</taxon>
        <taxon>Magnoliopsida</taxon>
        <taxon>eudicotyledons</taxon>
        <taxon>Gunneridae</taxon>
        <taxon>Pentapetalae</taxon>
        <taxon>asterids</taxon>
        <taxon>campanulids</taxon>
        <taxon>Asterales</taxon>
        <taxon>Asteraceae</taxon>
        <taxon>Cichorioideae</taxon>
        <taxon>Cichorieae</taxon>
        <taxon>Cichoriinae</taxon>
        <taxon>Cichorium</taxon>
    </lineage>
</organism>
<protein>
    <submittedName>
        <fullName evidence="1">Uncharacterized protein</fullName>
    </submittedName>
</protein>
<proteinExistence type="predicted"/>
<gene>
    <name evidence="1" type="ORF">L2E82_14377</name>
</gene>
<evidence type="ECO:0000313" key="2">
    <source>
        <dbReference type="Proteomes" id="UP001055811"/>
    </source>
</evidence>
<accession>A0ACB9EZX5</accession>
<keyword evidence="2" id="KW-1185">Reference proteome</keyword>
<reference evidence="1 2" key="2">
    <citation type="journal article" date="2022" name="Mol. Ecol. Resour.">
        <title>The genomes of chicory, endive, great burdock and yacon provide insights into Asteraceae paleo-polyploidization history and plant inulin production.</title>
        <authorList>
            <person name="Fan W."/>
            <person name="Wang S."/>
            <person name="Wang H."/>
            <person name="Wang A."/>
            <person name="Jiang F."/>
            <person name="Liu H."/>
            <person name="Zhao H."/>
            <person name="Xu D."/>
            <person name="Zhang Y."/>
        </authorList>
    </citation>
    <scope>NUCLEOTIDE SEQUENCE [LARGE SCALE GENOMIC DNA]</scope>
    <source>
        <strain evidence="2">cv. Punajuju</strain>
        <tissue evidence="1">Leaves</tissue>
    </source>
</reference>
<comment type="caution">
    <text evidence="1">The sequence shown here is derived from an EMBL/GenBank/DDBJ whole genome shotgun (WGS) entry which is preliminary data.</text>
</comment>
<dbReference type="EMBL" id="CM042011">
    <property type="protein sequence ID" value="KAI3764370.1"/>
    <property type="molecule type" value="Genomic_DNA"/>
</dbReference>
<reference evidence="2" key="1">
    <citation type="journal article" date="2022" name="Mol. Ecol. Resour.">
        <title>The genomes of chicory, endive, great burdock and yacon provide insights into Asteraceae palaeo-polyploidization history and plant inulin production.</title>
        <authorList>
            <person name="Fan W."/>
            <person name="Wang S."/>
            <person name="Wang H."/>
            <person name="Wang A."/>
            <person name="Jiang F."/>
            <person name="Liu H."/>
            <person name="Zhao H."/>
            <person name="Xu D."/>
            <person name="Zhang Y."/>
        </authorList>
    </citation>
    <scope>NUCLEOTIDE SEQUENCE [LARGE SCALE GENOMIC DNA]</scope>
    <source>
        <strain evidence="2">cv. Punajuju</strain>
    </source>
</reference>
<name>A0ACB9EZX5_CICIN</name>
<dbReference type="Proteomes" id="UP001055811">
    <property type="component" value="Linkage Group LG03"/>
</dbReference>